<dbReference type="PANTHER" id="PTHR33525">
    <property type="match status" value="1"/>
</dbReference>
<feature type="domain" description="HDOD" evidence="2">
    <location>
        <begin position="21"/>
        <end position="220"/>
    </location>
</feature>
<dbReference type="SUPFAM" id="SSF109604">
    <property type="entry name" value="HD-domain/PDEase-like"/>
    <property type="match status" value="1"/>
</dbReference>
<protein>
    <submittedName>
        <fullName evidence="3">HDOD domain-containing protein</fullName>
    </submittedName>
</protein>
<dbReference type="PROSITE" id="PS51833">
    <property type="entry name" value="HDOD"/>
    <property type="match status" value="1"/>
</dbReference>
<sequence>MIDSPFPDINSWVLFYGEAELPVLRHTVKELDRLRETAEKVNGRVLSSVILQDPLMTLRVLAYIEERRRKSQTADITTIERALMMIGIDPFFQHFRDLPLVEEHLKAHPKALLGLLKVINRGRRATRWARDWAMMRHDLDVDEITVATLLHDVAEIMMWCFAPNLALQVRDMQAEDRTLRSADVQEGVFNVPLYDLQLALVKMWHLPELLATLMDRSNAGHPRVRNVTLAVDLARHSANGWDDAALPDDFAAIEDLLHVRHETLMQRLGVPQPEALSQPPPEPEAGGEKV</sequence>
<dbReference type="InterPro" id="IPR013976">
    <property type="entry name" value="HDOD"/>
</dbReference>
<dbReference type="KEGG" id="npv:OHM77_01505"/>
<evidence type="ECO:0000256" key="1">
    <source>
        <dbReference type="SAM" id="MobiDB-lite"/>
    </source>
</evidence>
<dbReference type="AlphaFoldDB" id="A0AA49FMH6"/>
<dbReference type="EMBL" id="CP107246">
    <property type="protein sequence ID" value="WIM05995.1"/>
    <property type="molecule type" value="Genomic_DNA"/>
</dbReference>
<dbReference type="PANTHER" id="PTHR33525:SF3">
    <property type="entry name" value="RIBONUCLEASE Y"/>
    <property type="match status" value="1"/>
</dbReference>
<proteinExistence type="predicted"/>
<evidence type="ECO:0000259" key="2">
    <source>
        <dbReference type="PROSITE" id="PS51833"/>
    </source>
</evidence>
<dbReference type="Gene3D" id="1.10.3210.10">
    <property type="entry name" value="Hypothetical protein af1432"/>
    <property type="match status" value="1"/>
</dbReference>
<name>A0AA49FMH6_9PROT</name>
<dbReference type="Proteomes" id="UP001234916">
    <property type="component" value="Chromosome"/>
</dbReference>
<accession>A0AA49FMH6</accession>
<gene>
    <name evidence="3" type="ORF">OHM77_01505</name>
</gene>
<feature type="region of interest" description="Disordered" evidence="1">
    <location>
        <begin position="268"/>
        <end position="290"/>
    </location>
</feature>
<evidence type="ECO:0000313" key="3">
    <source>
        <dbReference type="EMBL" id="WIM05995.1"/>
    </source>
</evidence>
<organism evidence="3">
    <name type="scientific">Candidatus Nitricoxidivorans perseverans</name>
    <dbReference type="NCBI Taxonomy" id="2975601"/>
    <lineage>
        <taxon>Bacteria</taxon>
        <taxon>Pseudomonadati</taxon>
        <taxon>Pseudomonadota</taxon>
        <taxon>Betaproteobacteria</taxon>
        <taxon>Nitrosomonadales</taxon>
        <taxon>Sterolibacteriaceae</taxon>
        <taxon>Candidatus Nitricoxidivorans</taxon>
    </lineage>
</organism>
<dbReference type="InterPro" id="IPR052340">
    <property type="entry name" value="RNase_Y/CdgJ"/>
</dbReference>
<reference evidence="3" key="1">
    <citation type="journal article" date="2023" name="Nat. Microbiol.">
        <title>Enrichment and characterization of a nitric oxide-reducing microbial community in a continuous bioreactor.</title>
        <authorList>
            <person name="Garrido-Amador P."/>
            <person name="Stortenbeker N."/>
            <person name="Wessels H.J.C.T."/>
            <person name="Speth D.R."/>
            <person name="Garcia-Heredia I."/>
            <person name="Kartal B."/>
        </authorList>
    </citation>
    <scope>NUCLEOTIDE SEQUENCE</scope>
    <source>
        <strain evidence="3">MAG1</strain>
    </source>
</reference>
<dbReference type="Pfam" id="PF08668">
    <property type="entry name" value="HDOD"/>
    <property type="match status" value="1"/>
</dbReference>